<dbReference type="Gene3D" id="3.30.420.180">
    <property type="entry name" value="CobE/GbiG C-terminal domain"/>
    <property type="match status" value="1"/>
</dbReference>
<reference evidence="3" key="1">
    <citation type="journal article" date="2019" name="Int. J. Syst. Evol. Microbiol.">
        <title>The Global Catalogue of Microorganisms (GCM) 10K type strain sequencing project: providing services to taxonomists for standard genome sequencing and annotation.</title>
        <authorList>
            <consortium name="The Broad Institute Genomics Platform"/>
            <consortium name="The Broad Institute Genome Sequencing Center for Infectious Disease"/>
            <person name="Wu L."/>
            <person name="Ma J."/>
        </authorList>
    </citation>
    <scope>NUCLEOTIDE SEQUENCE [LARGE SCALE GENOMIC DNA]</scope>
    <source>
        <strain evidence="3">JCM 17805</strain>
    </source>
</reference>
<name>A0ABP8VB67_9GAMM</name>
<dbReference type="PANTHER" id="PTHR37477">
    <property type="entry name" value="COBALT-PRECORRIN-5A HYDROLASE"/>
    <property type="match status" value="1"/>
</dbReference>
<dbReference type="RefSeq" id="WP_345198736.1">
    <property type="nucleotide sequence ID" value="NZ_BAABFL010000471.1"/>
</dbReference>
<dbReference type="SUPFAM" id="SSF159672">
    <property type="entry name" value="CbiG N-terminal domain-like"/>
    <property type="match status" value="1"/>
</dbReference>
<evidence type="ECO:0000313" key="2">
    <source>
        <dbReference type="EMBL" id="GAA4652217.1"/>
    </source>
</evidence>
<evidence type="ECO:0000259" key="1">
    <source>
        <dbReference type="Pfam" id="PF01890"/>
    </source>
</evidence>
<dbReference type="EMBL" id="BAABFL010000471">
    <property type="protein sequence ID" value="GAA4652217.1"/>
    <property type="molecule type" value="Genomic_DNA"/>
</dbReference>
<gene>
    <name evidence="2" type="ORF">GCM10023116_45010</name>
</gene>
<dbReference type="PANTHER" id="PTHR37477:SF1">
    <property type="entry name" value="COBALT-PRECORRIN-5A HYDROLASE"/>
    <property type="match status" value="1"/>
</dbReference>
<dbReference type="SUPFAM" id="SSF159664">
    <property type="entry name" value="CobE/GbiG C-terminal domain-like"/>
    <property type="match status" value="1"/>
</dbReference>
<protein>
    <recommendedName>
        <fullName evidence="1">CobE/GbiG C-terminal domain-containing protein</fullName>
    </recommendedName>
</protein>
<dbReference type="InterPro" id="IPR052553">
    <property type="entry name" value="CbiG_hydrolase"/>
</dbReference>
<organism evidence="2 3">
    <name type="scientific">Kistimonas scapharcae</name>
    <dbReference type="NCBI Taxonomy" id="1036133"/>
    <lineage>
        <taxon>Bacteria</taxon>
        <taxon>Pseudomonadati</taxon>
        <taxon>Pseudomonadota</taxon>
        <taxon>Gammaproteobacteria</taxon>
        <taxon>Oceanospirillales</taxon>
        <taxon>Endozoicomonadaceae</taxon>
        <taxon>Kistimonas</taxon>
    </lineage>
</organism>
<dbReference type="Pfam" id="PF01890">
    <property type="entry name" value="CbiG_C"/>
    <property type="match status" value="1"/>
</dbReference>
<proteinExistence type="predicted"/>
<comment type="caution">
    <text evidence="2">The sequence shown here is derived from an EMBL/GenBank/DDBJ whole genome shotgun (WGS) entry which is preliminary data.</text>
</comment>
<keyword evidence="3" id="KW-1185">Reference proteome</keyword>
<dbReference type="InterPro" id="IPR002750">
    <property type="entry name" value="CobE/GbiG_C"/>
</dbReference>
<accession>A0ABP8VB67</accession>
<evidence type="ECO:0000313" key="3">
    <source>
        <dbReference type="Proteomes" id="UP001500604"/>
    </source>
</evidence>
<dbReference type="InterPro" id="IPR036518">
    <property type="entry name" value="CobE/GbiG_C_sf"/>
</dbReference>
<dbReference type="InterPro" id="IPR038029">
    <property type="entry name" value="GbiG_N_sf"/>
</dbReference>
<sequence length="514" mass="56628">MGAVSGRFALYATDSLGARRAIELERYLDQVDLFVEAGVRIPLPDFVCSFQRPVQTLLSAHLNHYECHIIFLQSGQSGEQLTGMFPLNAQPHRVVVIAVDMSAGICLPVYVEHEVGRQHQLTEQVAWLLGLQPVLSFPGSKDEVRQYLLSLGLRHGWVLESASGAAIQRVSTALFQKQPVAWVQSSGSMPVWLREGALSESVVCHDTLDTINPDAFQALVLVSDQHRGSSEKLALHSDKTLIWRPKSLVVGVYCHRDTPLEVVGQGLVQFLDDNGLSIDSVRYLAGLDLQRHHPALNDFGIIHDIPLLTYSIEELLGADPERPVDEMKRLWECGRFSVAEAAARHSSGATTILVPESTFCLQAGGPTVSMVICRIPEHHAMASSEPGYAGRHQPDQVGSHQIVVCSGVRCSRAGSCHRLADTVRQLAHDLRLEQGGRPIQVASSVCCVACRYKNSAVIHERLLMDESPVNDGVRLRGVHSFSRTQWQQILRAVNQRKPLQHLVATSHLVPMGNE</sequence>
<dbReference type="Proteomes" id="UP001500604">
    <property type="component" value="Unassembled WGS sequence"/>
</dbReference>
<feature type="domain" description="CobE/GbiG C-terminal" evidence="1">
    <location>
        <begin position="248"/>
        <end position="368"/>
    </location>
</feature>